<feature type="transmembrane region" description="Helical" evidence="13">
    <location>
        <begin position="372"/>
        <end position="392"/>
    </location>
</feature>
<evidence type="ECO:0000256" key="8">
    <source>
        <dbReference type="ARBA" id="ARBA00022989"/>
    </source>
</evidence>
<feature type="transmembrane region" description="Helical" evidence="13">
    <location>
        <begin position="435"/>
        <end position="455"/>
    </location>
</feature>
<evidence type="ECO:0000259" key="16">
    <source>
        <dbReference type="Pfam" id="PF14849"/>
    </source>
</evidence>
<keyword evidence="5 13" id="KW-1003">Cell membrane</keyword>
<dbReference type="HAMAP" id="MF_01810">
    <property type="entry name" value="YidC_type1"/>
    <property type="match status" value="1"/>
</dbReference>
<reference evidence="17 18" key="1">
    <citation type="submission" date="2016-10" db="EMBL/GenBank/DDBJ databases">
        <authorList>
            <person name="de Groot N.N."/>
        </authorList>
    </citation>
    <scope>NUCLEOTIDE SEQUENCE [LARGE SCALE GENOMIC DNA]</scope>
    <source>
        <strain evidence="17 18">CGMCC 1.11030</strain>
    </source>
</reference>
<accession>A0A1I3MBR3</accession>
<sequence>MTEQKNMLIAAVLSFVVIAVWFVLFPPQPVEQPQEPAAQVSSTETGAGAPVAPAGGTAGGATGAEAQAADAPRVKIDSDRVTGSISLRGGRIDELTLDDYHETLDDNSPNVTLLAPLGTPHPFLAVYGWLPTAETPVATPGPNTEWTLEEGEVLTSSSPITLAWDNGEGLIFRRKISLDANYMFSVEQSVENTTEAEVSLAPYSYVVRRGEPETVNFYILHEGALGKFDGVLNELDYDALQDLEGSGGPGVRQEVIPVTEAGWLGFTDKYWMTTLIAPQGQPFDAVFKYVARPDGSEYRTEMRLPVQAVAPGATAAVATQLFAGAKELKTIEAYEEAGIPRFVDAIDWGWFFFLTKPFAHILVFFEGLIGNMGWAIIAMTFCVKLVLFPLAYKSYVSMSKMKKLQPEMEKIKERVGDDRVKMQQEMMALYKREKANPAAGCLPIILQIPIFFSLYKVLFVTLEMRHAPFIWWIHDLSAPDPTSWMNLFGALPFAAPDHSSMLGIVSIGVFPILLGVTMWLQQKLNPMPTDKTQAMIFAWMPWVFMFMLGSFASGLVIYWVANNTITFTQQYIIMRSQGVDVDVLGNVKKSFKRKKNAEG</sequence>
<dbReference type="InterPro" id="IPR019998">
    <property type="entry name" value="Membr_insert_YidC"/>
</dbReference>
<dbReference type="CDD" id="cd20070">
    <property type="entry name" value="5TM_YidC_Alb3"/>
    <property type="match status" value="1"/>
</dbReference>
<dbReference type="InterPro" id="IPR038221">
    <property type="entry name" value="YidC_periplasmic_sf"/>
</dbReference>
<feature type="transmembrane region" description="Helical" evidence="13">
    <location>
        <begin position="501"/>
        <end position="520"/>
    </location>
</feature>
<organism evidence="17 18">
    <name type="scientific">Albimonas pacifica</name>
    <dbReference type="NCBI Taxonomy" id="1114924"/>
    <lineage>
        <taxon>Bacteria</taxon>
        <taxon>Pseudomonadati</taxon>
        <taxon>Pseudomonadota</taxon>
        <taxon>Alphaproteobacteria</taxon>
        <taxon>Rhodobacterales</taxon>
        <taxon>Paracoccaceae</taxon>
        <taxon>Albimonas</taxon>
    </lineage>
</organism>
<dbReference type="Pfam" id="PF02096">
    <property type="entry name" value="60KD_IMP"/>
    <property type="match status" value="1"/>
</dbReference>
<feature type="transmembrane region" description="Helical" evidence="13">
    <location>
        <begin position="7"/>
        <end position="25"/>
    </location>
</feature>
<dbReference type="InterPro" id="IPR001708">
    <property type="entry name" value="YidC/ALB3/OXA1/COX18"/>
</dbReference>
<protein>
    <recommendedName>
        <fullName evidence="3 13">Membrane protein insertase YidC</fullName>
    </recommendedName>
    <alternativeName>
        <fullName evidence="12 13">Foldase YidC</fullName>
    </alternativeName>
    <alternativeName>
        <fullName evidence="11 13">Membrane integrase YidC</fullName>
    </alternativeName>
    <alternativeName>
        <fullName evidence="13">Membrane protein YidC</fullName>
    </alternativeName>
</protein>
<feature type="region of interest" description="Disordered" evidence="14">
    <location>
        <begin position="31"/>
        <end position="71"/>
    </location>
</feature>
<feature type="transmembrane region" description="Helical" evidence="13">
    <location>
        <begin position="541"/>
        <end position="561"/>
    </location>
</feature>
<evidence type="ECO:0000256" key="4">
    <source>
        <dbReference type="ARBA" id="ARBA00022448"/>
    </source>
</evidence>
<dbReference type="OrthoDB" id="9780552at2"/>
<evidence type="ECO:0000313" key="17">
    <source>
        <dbReference type="EMBL" id="SFI94146.1"/>
    </source>
</evidence>
<keyword evidence="4 13" id="KW-0813">Transport</keyword>
<dbReference type="InterPro" id="IPR047196">
    <property type="entry name" value="YidC_ALB_C"/>
</dbReference>
<dbReference type="NCBIfam" id="NF002353">
    <property type="entry name" value="PRK01318.1-4"/>
    <property type="match status" value="1"/>
</dbReference>
<feature type="domain" description="Membrane insertase YidC/Oxa/ALB C-terminal" evidence="15">
    <location>
        <begin position="372"/>
        <end position="575"/>
    </location>
</feature>
<dbReference type="InterPro" id="IPR028053">
    <property type="entry name" value="Membr_insert_YidC_N"/>
</dbReference>
<dbReference type="EMBL" id="FOQH01000011">
    <property type="protein sequence ID" value="SFI94146.1"/>
    <property type="molecule type" value="Genomic_DNA"/>
</dbReference>
<keyword evidence="10 13" id="KW-0143">Chaperone</keyword>
<name>A0A1I3MBR3_9RHOB</name>
<keyword evidence="6 13" id="KW-0812">Transmembrane</keyword>
<evidence type="ECO:0000256" key="3">
    <source>
        <dbReference type="ARBA" id="ARBA00015325"/>
    </source>
</evidence>
<dbReference type="NCBIfam" id="TIGR03592">
    <property type="entry name" value="yidC_oxa1_cterm"/>
    <property type="match status" value="1"/>
</dbReference>
<dbReference type="GO" id="GO:0051205">
    <property type="term" value="P:protein insertion into membrane"/>
    <property type="evidence" value="ECO:0007669"/>
    <property type="project" value="TreeGrafter"/>
</dbReference>
<keyword evidence="8 13" id="KW-1133">Transmembrane helix</keyword>
<dbReference type="PRINTS" id="PR01900">
    <property type="entry name" value="YIDCPROTEIN"/>
</dbReference>
<evidence type="ECO:0000256" key="6">
    <source>
        <dbReference type="ARBA" id="ARBA00022692"/>
    </source>
</evidence>
<comment type="function">
    <text evidence="13">Required for the insertion and/or proper folding and/or complex formation of integral membrane proteins into the membrane. Involved in integration of membrane proteins that insert both dependently and independently of the Sec translocase complex, as well as at least some lipoproteins. Aids folding of multispanning membrane proteins.</text>
</comment>
<evidence type="ECO:0000256" key="11">
    <source>
        <dbReference type="ARBA" id="ARBA00033245"/>
    </source>
</evidence>
<dbReference type="GO" id="GO:0032977">
    <property type="term" value="F:membrane insertase activity"/>
    <property type="evidence" value="ECO:0007669"/>
    <property type="project" value="InterPro"/>
</dbReference>
<dbReference type="PRINTS" id="PR00701">
    <property type="entry name" value="60KDINNERMP"/>
</dbReference>
<evidence type="ECO:0000256" key="9">
    <source>
        <dbReference type="ARBA" id="ARBA00023136"/>
    </source>
</evidence>
<dbReference type="InterPro" id="IPR028055">
    <property type="entry name" value="YidC/Oxa/ALB_C"/>
</dbReference>
<dbReference type="Proteomes" id="UP000199377">
    <property type="component" value="Unassembled WGS sequence"/>
</dbReference>
<feature type="domain" description="Membrane insertase YidC N-terminal" evidence="16">
    <location>
        <begin position="73"/>
        <end position="359"/>
    </location>
</feature>
<evidence type="ECO:0000256" key="14">
    <source>
        <dbReference type="SAM" id="MobiDB-lite"/>
    </source>
</evidence>
<comment type="subunit">
    <text evidence="13">Interacts with the Sec translocase complex via SecD. Specifically interacts with transmembrane segments of nascent integral membrane proteins during membrane integration.</text>
</comment>
<evidence type="ECO:0000256" key="12">
    <source>
        <dbReference type="ARBA" id="ARBA00033342"/>
    </source>
</evidence>
<dbReference type="AlphaFoldDB" id="A0A1I3MBR3"/>
<proteinExistence type="inferred from homology"/>
<dbReference type="Gene3D" id="2.70.98.90">
    <property type="match status" value="1"/>
</dbReference>
<evidence type="ECO:0000256" key="2">
    <source>
        <dbReference type="ARBA" id="ARBA00010527"/>
    </source>
</evidence>
<keyword evidence="9 13" id="KW-0472">Membrane</keyword>
<dbReference type="NCBIfam" id="TIGR03593">
    <property type="entry name" value="yidC_nterm"/>
    <property type="match status" value="1"/>
</dbReference>
<evidence type="ECO:0000313" key="18">
    <source>
        <dbReference type="Proteomes" id="UP000199377"/>
    </source>
</evidence>
<dbReference type="Pfam" id="PF14849">
    <property type="entry name" value="YidC_periplas"/>
    <property type="match status" value="1"/>
</dbReference>
<dbReference type="CDD" id="cd19961">
    <property type="entry name" value="EcYidC-like_peri"/>
    <property type="match status" value="1"/>
</dbReference>
<evidence type="ECO:0000256" key="1">
    <source>
        <dbReference type="ARBA" id="ARBA00004429"/>
    </source>
</evidence>
<evidence type="ECO:0000256" key="7">
    <source>
        <dbReference type="ARBA" id="ARBA00022927"/>
    </source>
</evidence>
<gene>
    <name evidence="13" type="primary">yidC</name>
    <name evidence="17" type="ORF">SAMN05216258_11124</name>
</gene>
<feature type="compositionally biased region" description="Low complexity" evidence="14">
    <location>
        <begin position="31"/>
        <end position="55"/>
    </location>
</feature>
<evidence type="ECO:0000256" key="13">
    <source>
        <dbReference type="HAMAP-Rule" id="MF_01810"/>
    </source>
</evidence>
<comment type="subcellular location">
    <subcellularLocation>
        <location evidence="1">Cell inner membrane</location>
        <topology evidence="1">Multi-pass membrane protein</topology>
    </subcellularLocation>
    <subcellularLocation>
        <location evidence="13">Cell membrane</location>
        <topology evidence="13">Multi-pass membrane protein</topology>
    </subcellularLocation>
</comment>
<evidence type="ECO:0000256" key="10">
    <source>
        <dbReference type="ARBA" id="ARBA00023186"/>
    </source>
</evidence>
<comment type="similarity">
    <text evidence="2 13">Belongs to the OXA1/ALB3/YidC family. Type 1 subfamily.</text>
</comment>
<dbReference type="GO" id="GO:0015031">
    <property type="term" value="P:protein transport"/>
    <property type="evidence" value="ECO:0007669"/>
    <property type="project" value="UniProtKB-KW"/>
</dbReference>
<evidence type="ECO:0000256" key="5">
    <source>
        <dbReference type="ARBA" id="ARBA00022475"/>
    </source>
</evidence>
<dbReference type="PANTHER" id="PTHR12428">
    <property type="entry name" value="OXA1"/>
    <property type="match status" value="1"/>
</dbReference>
<keyword evidence="18" id="KW-1185">Reference proteome</keyword>
<keyword evidence="7 13" id="KW-0653">Protein transport</keyword>
<dbReference type="PANTHER" id="PTHR12428:SF65">
    <property type="entry name" value="CYTOCHROME C OXIDASE ASSEMBLY PROTEIN COX18, MITOCHONDRIAL"/>
    <property type="match status" value="1"/>
</dbReference>
<dbReference type="RefSeq" id="WP_092863849.1">
    <property type="nucleotide sequence ID" value="NZ_FOQH01000011.1"/>
</dbReference>
<dbReference type="STRING" id="1114924.SAMN05216258_11124"/>
<evidence type="ECO:0000259" key="15">
    <source>
        <dbReference type="Pfam" id="PF02096"/>
    </source>
</evidence>
<dbReference type="GO" id="GO:0005886">
    <property type="term" value="C:plasma membrane"/>
    <property type="evidence" value="ECO:0007669"/>
    <property type="project" value="UniProtKB-SubCell"/>
</dbReference>